<gene>
    <name evidence="1" type="ORF">UFOPK3472_04026</name>
</gene>
<organism evidence="1">
    <name type="scientific">freshwater metagenome</name>
    <dbReference type="NCBI Taxonomy" id="449393"/>
    <lineage>
        <taxon>unclassified sequences</taxon>
        <taxon>metagenomes</taxon>
        <taxon>ecological metagenomes</taxon>
    </lineage>
</organism>
<proteinExistence type="predicted"/>
<name>A0A6J7IGF1_9ZZZZ</name>
<dbReference type="EMBL" id="CAFBLX010000458">
    <property type="protein sequence ID" value="CAB4929835.1"/>
    <property type="molecule type" value="Genomic_DNA"/>
</dbReference>
<evidence type="ECO:0000313" key="1">
    <source>
        <dbReference type="EMBL" id="CAB4929835.1"/>
    </source>
</evidence>
<sequence>MLPADHVASSIRPVRWIQRALKLVSIPIGGVHFLRRSSLAITGDESFSIEDIDRFTLGLVERLHARKVS</sequence>
<dbReference type="AlphaFoldDB" id="A0A6J7IGF1"/>
<protein>
    <submittedName>
        <fullName evidence="1">Unannotated protein</fullName>
    </submittedName>
</protein>
<accession>A0A6J7IGF1</accession>
<reference evidence="1" key="1">
    <citation type="submission" date="2020-05" db="EMBL/GenBank/DDBJ databases">
        <authorList>
            <person name="Chiriac C."/>
            <person name="Salcher M."/>
            <person name="Ghai R."/>
            <person name="Kavagutti S V."/>
        </authorList>
    </citation>
    <scope>NUCLEOTIDE SEQUENCE</scope>
</reference>